<sequence length="1086" mass="119969">MNATLCQSVNTGFQQNAIVNTLCLSIKSSHMKAVCSVALSFVLCCLFSLHLYAQTTQASVAGTVSDDAKQLIPGASVLIRNESTGFTSRTVTNAKGEFNFKELPLGGPYSISISSVGYGAQKLTGYTLNQGDLVRIKAVLQSSSVNINEVKVTASGLKNKTENFGAATTVTGRDIARLPVNGRNFSSLIDLSPLSSGSNLAGQLGSSTNITIDGTSAKNPTSSSGTNARIGGPYALSMETIREFKVVTNQYDVTYGRSGGGTISAVTKAGTNEMHGSAFMYMRNDWLSSRYDARGARRTNDFSTYQYGATLSGPLIKDKLHFFIGWDHQADVRPLLIADIKSPADEARLGINQATLDQYLDIARTKYGVASSQQTGSFNKKRGTDAGFARIDWQINEKNLLTIRDNYINDRAPLGRDDNTSINLYEVYADAQAINNSLLATLRTVVNPKFTNELKFQHLYTYEKSSPGSQLPAANIPRAIVERVETKRAGTTSLFTNIQLGGQRFSPEHFYNNVFQLVDNVYYSTNKANFTFGTDIMYSHMNSLYGSEMNGRFYFTGMDNFNNMTPYRYAREVALSDDPSVKQGIVAAALYAQMQTKLAPGLEMTAGIRADYTTYLKKPNYNETVDKELGLQTNRGLNTFQIQPRLQFNWDINEKHTDYLRFGAAIFGSDINNYAMINNMLFDGTKVWTVDITGAGVPTPNFTGYRKDPSTAPGKELFDQLGLAKQGTINMNGKEARIPVVYKANISYNHFFTENFKAGLTFFTTIARHNYMYVDRNMVDQPFFTLAQEGNRGVYVPAASIITTNGATDWQKGRKSTNVGRVLELNSDGKVNQFAFVVDATYRYWKDGEVSFSYTWNDARDNTSYNGDVANTATLSVMVKDDPRDLSHMTYSDNQFRHKVVFYGTSPTFAGFNVGLRYSGIGGTRYSLAVSGNVNGDFVNSNDLAYVFDVNNTAVPEAYRKGIQAILDNPAVSSGYKDYVRASMGRVAERNGGVNPFYGVWDVRISKKFNFTKKQRMELSCDIFNLANIFNKSWGTSKNLGKQNIYSLGGFDYANLAYKYNVNTNSGTVSPGGNPWQIQVGARYEF</sequence>
<dbReference type="InterPro" id="IPR008969">
    <property type="entry name" value="CarboxyPept-like_regulatory"/>
</dbReference>
<evidence type="ECO:0000313" key="3">
    <source>
        <dbReference type="Proteomes" id="UP000184420"/>
    </source>
</evidence>
<dbReference type="EMBL" id="FRBL01000011">
    <property type="protein sequence ID" value="SHM82225.1"/>
    <property type="molecule type" value="Genomic_DNA"/>
</dbReference>
<proteinExistence type="predicted"/>
<dbReference type="SUPFAM" id="SSF49464">
    <property type="entry name" value="Carboxypeptidase regulatory domain-like"/>
    <property type="match status" value="1"/>
</dbReference>
<evidence type="ECO:0000259" key="1">
    <source>
        <dbReference type="Pfam" id="PF25183"/>
    </source>
</evidence>
<keyword evidence="2" id="KW-0645">Protease</keyword>
<keyword evidence="3" id="KW-1185">Reference proteome</keyword>
<organism evidence="2 3">
    <name type="scientific">Chitinophaga jiangningensis</name>
    <dbReference type="NCBI Taxonomy" id="1419482"/>
    <lineage>
        <taxon>Bacteria</taxon>
        <taxon>Pseudomonadati</taxon>
        <taxon>Bacteroidota</taxon>
        <taxon>Chitinophagia</taxon>
        <taxon>Chitinophagales</taxon>
        <taxon>Chitinophagaceae</taxon>
        <taxon>Chitinophaga</taxon>
    </lineage>
</organism>
<protein>
    <submittedName>
        <fullName evidence="2">Carboxypeptidase regulatory-like domain-containing protein</fullName>
    </submittedName>
</protein>
<dbReference type="AlphaFoldDB" id="A0A1M7LVR3"/>
<gene>
    <name evidence="2" type="ORF">SAMN05444266_111167</name>
</gene>
<dbReference type="STRING" id="1419482.SAMN05444266_111167"/>
<name>A0A1M7LVR3_9BACT</name>
<dbReference type="InterPro" id="IPR057601">
    <property type="entry name" value="Oar-like_b-barrel"/>
</dbReference>
<feature type="domain" description="TonB-dependent transporter Oar-like beta-barrel" evidence="1">
    <location>
        <begin position="266"/>
        <end position="1031"/>
    </location>
</feature>
<evidence type="ECO:0000313" key="2">
    <source>
        <dbReference type="EMBL" id="SHM82225.1"/>
    </source>
</evidence>
<reference evidence="2 3" key="1">
    <citation type="submission" date="2016-11" db="EMBL/GenBank/DDBJ databases">
        <authorList>
            <person name="Jaros S."/>
            <person name="Januszkiewicz K."/>
            <person name="Wedrychowicz H."/>
        </authorList>
    </citation>
    <scope>NUCLEOTIDE SEQUENCE [LARGE SCALE GENOMIC DNA]</scope>
    <source>
        <strain evidence="2 3">DSM 27406</strain>
    </source>
</reference>
<keyword evidence="2" id="KW-0378">Hydrolase</keyword>
<dbReference type="SUPFAM" id="SSF56935">
    <property type="entry name" value="Porins"/>
    <property type="match status" value="1"/>
</dbReference>
<dbReference type="Pfam" id="PF13620">
    <property type="entry name" value="CarboxypepD_reg"/>
    <property type="match status" value="1"/>
</dbReference>
<dbReference type="Proteomes" id="UP000184420">
    <property type="component" value="Unassembled WGS sequence"/>
</dbReference>
<accession>A0A1M7LVR3</accession>
<dbReference type="GO" id="GO:0004180">
    <property type="term" value="F:carboxypeptidase activity"/>
    <property type="evidence" value="ECO:0007669"/>
    <property type="project" value="UniProtKB-KW"/>
</dbReference>
<dbReference type="Gene3D" id="2.60.40.1120">
    <property type="entry name" value="Carboxypeptidase-like, regulatory domain"/>
    <property type="match status" value="1"/>
</dbReference>
<keyword evidence="2" id="KW-0121">Carboxypeptidase</keyword>
<dbReference type="Pfam" id="PF25183">
    <property type="entry name" value="OMP_b-brl_4"/>
    <property type="match status" value="1"/>
</dbReference>